<evidence type="ECO:0000256" key="9">
    <source>
        <dbReference type="SAM" id="SignalP"/>
    </source>
</evidence>
<name>A0A9W8YTQ4_9PEZI</name>
<comment type="caution">
    <text evidence="10">The sequence shown here is derived from an EMBL/GenBank/DDBJ whole genome shotgun (WGS) entry which is preliminary data.</text>
</comment>
<dbReference type="PANTHER" id="PTHR43301:SF3">
    <property type="entry name" value="ARABINAN ENDO-1,5-ALPHA-L-ARABINOSIDASE A-RELATED"/>
    <property type="match status" value="1"/>
</dbReference>
<feature type="active site" description="Proton acceptor" evidence="6">
    <location>
        <position position="47"/>
    </location>
</feature>
<keyword evidence="11" id="KW-1185">Reference proteome</keyword>
<dbReference type="GO" id="GO:0004553">
    <property type="term" value="F:hydrolase activity, hydrolyzing O-glycosyl compounds"/>
    <property type="evidence" value="ECO:0007669"/>
    <property type="project" value="InterPro"/>
</dbReference>
<evidence type="ECO:0000313" key="11">
    <source>
        <dbReference type="Proteomes" id="UP001140453"/>
    </source>
</evidence>
<dbReference type="GO" id="GO:0005975">
    <property type="term" value="P:carbohydrate metabolic process"/>
    <property type="evidence" value="ECO:0007669"/>
    <property type="project" value="InterPro"/>
</dbReference>
<gene>
    <name evidence="10" type="ORF">N0V93_005655</name>
</gene>
<organism evidence="10 11">
    <name type="scientific">Gnomoniopsis smithogilvyi</name>
    <dbReference type="NCBI Taxonomy" id="1191159"/>
    <lineage>
        <taxon>Eukaryota</taxon>
        <taxon>Fungi</taxon>
        <taxon>Dikarya</taxon>
        <taxon>Ascomycota</taxon>
        <taxon>Pezizomycotina</taxon>
        <taxon>Sordariomycetes</taxon>
        <taxon>Sordariomycetidae</taxon>
        <taxon>Diaporthales</taxon>
        <taxon>Gnomoniaceae</taxon>
        <taxon>Gnomoniopsis</taxon>
    </lineage>
</organism>
<sequence>MIPHYHLPVVGILASLAGHALCSPFRQPGIALDKRAEQLALNHDFPDPSIEQDWDGTWYAFSTSNKPNGNFNIQVAKASSPDGPWTLLNQDALPNSGSWTTGVDVWAPDVKRMPPSSSGIYIMTYSGELASNSAHHCIGIATSHSIAGPYTPQDGPVVCPDVATTGGAIDSYLYYDEPNNKRYLVYKIDGTGLDAGACPNVSPPYQPTPIMLQEMNVNDWITPIGNPVQILDRADEDGPLIEAPAIIRSPDNHYLLFYSSHCYDSVDYDVKYAVADSITGPYTRKGSLLSSGQFGLTSPGGATPTPGGDVLLFHANCALGLPTLTRCLHTIDLTISGQTVAFA</sequence>
<keyword evidence="9" id="KW-0732">Signal</keyword>
<evidence type="ECO:0000256" key="2">
    <source>
        <dbReference type="ARBA" id="ARBA00009865"/>
    </source>
</evidence>
<dbReference type="InterPro" id="IPR023296">
    <property type="entry name" value="Glyco_hydro_beta-prop_sf"/>
</dbReference>
<dbReference type="EMBL" id="JAPEVB010000003">
    <property type="protein sequence ID" value="KAJ4392034.1"/>
    <property type="molecule type" value="Genomic_DNA"/>
</dbReference>
<evidence type="ECO:0000256" key="7">
    <source>
        <dbReference type="PIRSR" id="PIRSR606710-2"/>
    </source>
</evidence>
<evidence type="ECO:0000256" key="4">
    <source>
        <dbReference type="ARBA" id="ARBA00023295"/>
    </source>
</evidence>
<dbReference type="Gene3D" id="2.115.10.20">
    <property type="entry name" value="Glycosyl hydrolase domain, family 43"/>
    <property type="match status" value="1"/>
</dbReference>
<dbReference type="CDD" id="cd08999">
    <property type="entry name" value="GH43_ABN-like"/>
    <property type="match status" value="1"/>
</dbReference>
<accession>A0A9W8YTQ4</accession>
<dbReference type="InterPro" id="IPR050727">
    <property type="entry name" value="GH43_arabinanases"/>
</dbReference>
<dbReference type="Pfam" id="PF04616">
    <property type="entry name" value="Glyco_hydro_43"/>
    <property type="match status" value="1"/>
</dbReference>
<keyword evidence="3 8" id="KW-0378">Hydrolase</keyword>
<protein>
    <recommendedName>
        <fullName evidence="5">Endo-1,5-alpha-L-arabinanase A</fullName>
    </recommendedName>
</protein>
<evidence type="ECO:0000256" key="3">
    <source>
        <dbReference type="ARBA" id="ARBA00022801"/>
    </source>
</evidence>
<feature type="signal peptide" evidence="9">
    <location>
        <begin position="1"/>
        <end position="22"/>
    </location>
</feature>
<dbReference type="PANTHER" id="PTHR43301">
    <property type="entry name" value="ARABINAN ENDO-1,5-ALPHA-L-ARABINOSIDASE"/>
    <property type="match status" value="1"/>
</dbReference>
<dbReference type="OrthoDB" id="3879658at2759"/>
<dbReference type="Proteomes" id="UP001140453">
    <property type="component" value="Unassembled WGS sequence"/>
</dbReference>
<evidence type="ECO:0000256" key="1">
    <source>
        <dbReference type="ARBA" id="ARBA00004834"/>
    </source>
</evidence>
<comment type="similarity">
    <text evidence="2 8">Belongs to the glycosyl hydrolase 43 family.</text>
</comment>
<comment type="pathway">
    <text evidence="1">Glycan metabolism; L-arabinan degradation.</text>
</comment>
<evidence type="ECO:0000256" key="5">
    <source>
        <dbReference type="ARBA" id="ARBA00042202"/>
    </source>
</evidence>
<dbReference type="InterPro" id="IPR006710">
    <property type="entry name" value="Glyco_hydro_43"/>
</dbReference>
<feature type="site" description="Important for catalytic activity, responsible for pKa modulation of the active site Glu and correct orientation of both the proton donor and substrate" evidence="7">
    <location>
        <position position="170"/>
    </location>
</feature>
<keyword evidence="4 8" id="KW-0326">Glycosidase</keyword>
<evidence type="ECO:0000313" key="10">
    <source>
        <dbReference type="EMBL" id="KAJ4392034.1"/>
    </source>
</evidence>
<dbReference type="AlphaFoldDB" id="A0A9W8YTQ4"/>
<feature type="chain" id="PRO_5040969161" description="Endo-1,5-alpha-L-arabinanase A" evidence="9">
    <location>
        <begin position="23"/>
        <end position="343"/>
    </location>
</feature>
<reference evidence="10" key="1">
    <citation type="submission" date="2022-10" db="EMBL/GenBank/DDBJ databases">
        <title>Tapping the CABI collections for fungal endophytes: first genome assemblies for Collariella, Neodidymelliopsis, Ascochyta clinopodiicola, Didymella pomorum, Didymosphaeria variabile, Neocosmospora piperis and Neocucurbitaria cava.</title>
        <authorList>
            <person name="Hill R."/>
        </authorList>
    </citation>
    <scope>NUCLEOTIDE SEQUENCE</scope>
    <source>
        <strain evidence="10">IMI 355082</strain>
    </source>
</reference>
<dbReference type="SUPFAM" id="SSF75005">
    <property type="entry name" value="Arabinanase/levansucrase/invertase"/>
    <property type="match status" value="1"/>
</dbReference>
<evidence type="ECO:0000256" key="8">
    <source>
        <dbReference type="RuleBase" id="RU361187"/>
    </source>
</evidence>
<proteinExistence type="inferred from homology"/>
<feature type="active site" description="Proton donor" evidence="6">
    <location>
        <position position="242"/>
    </location>
</feature>
<evidence type="ECO:0000256" key="6">
    <source>
        <dbReference type="PIRSR" id="PIRSR606710-1"/>
    </source>
</evidence>